<evidence type="ECO:0000313" key="6">
    <source>
        <dbReference type="Proteomes" id="UP000279236"/>
    </source>
</evidence>
<dbReference type="PANTHER" id="PTHR12357:SF3">
    <property type="entry name" value="YTH DOMAIN-CONTAINING PROTEIN 1"/>
    <property type="match status" value="1"/>
</dbReference>
<evidence type="ECO:0008006" key="7">
    <source>
        <dbReference type="Google" id="ProtNLM"/>
    </source>
</evidence>
<dbReference type="Proteomes" id="UP000279236">
    <property type="component" value="Unassembled WGS sequence"/>
</dbReference>
<dbReference type="CDD" id="cd21134">
    <property type="entry name" value="YTH"/>
    <property type="match status" value="1"/>
</dbReference>
<feature type="compositionally biased region" description="Polar residues" evidence="2">
    <location>
        <begin position="346"/>
        <end position="370"/>
    </location>
</feature>
<dbReference type="GO" id="GO:0000398">
    <property type="term" value="P:mRNA splicing, via spliceosome"/>
    <property type="evidence" value="ECO:0007669"/>
    <property type="project" value="TreeGrafter"/>
</dbReference>
<dbReference type="Pfam" id="PF04146">
    <property type="entry name" value="YTH"/>
    <property type="match status" value="1"/>
</dbReference>
<dbReference type="InterPro" id="IPR035979">
    <property type="entry name" value="RBD_domain_sf"/>
</dbReference>
<reference evidence="5 6" key="1">
    <citation type="submission" date="2018-11" db="EMBL/GenBank/DDBJ databases">
        <title>Genome sequence of Apiotrichum porosum DSM 27194.</title>
        <authorList>
            <person name="Aliyu H."/>
            <person name="Gorte O."/>
            <person name="Ochsenreither K."/>
        </authorList>
    </citation>
    <scope>NUCLEOTIDE SEQUENCE [LARGE SCALE GENOMIC DNA]</scope>
    <source>
        <strain evidence="5 6">DSM 27194</strain>
    </source>
</reference>
<feature type="compositionally biased region" description="Basic and acidic residues" evidence="2">
    <location>
        <begin position="518"/>
        <end position="527"/>
    </location>
</feature>
<dbReference type="Gene3D" id="3.30.70.330">
    <property type="match status" value="1"/>
</dbReference>
<dbReference type="EMBL" id="RSCE01000001">
    <property type="protein sequence ID" value="RSH88482.1"/>
    <property type="molecule type" value="Genomic_DNA"/>
</dbReference>
<accession>A0A427YBL9</accession>
<evidence type="ECO:0000259" key="3">
    <source>
        <dbReference type="PROSITE" id="PS50102"/>
    </source>
</evidence>
<dbReference type="AlphaFoldDB" id="A0A427YBL9"/>
<dbReference type="STRING" id="105984.A0A427YBL9"/>
<sequence length="896" mass="97462">MTSAPRDNEGSPPGSGAQRRASDSGIVGRSSDDNGKPDNNTPESGQLAVHNDAANDMPPAKPTTPATPSGGRANDPSSFHQLPTKIATVVMSQHDERLGQQHHAAAQAAAAQSMQPGPHPPPHGAHGGHALHASYGPTDASHYMPPHGIPPEQMRYNEQQYGAMRPVYAPPHMYYDPSMAAAADYSVDPTHPVYPTISTRTSPVNAYTPQAGVPPFHPTTPPVPQAAWTGSPIGQPQYYGSFSGIAGPPQHGGQPQLTDELGHRHSIPSVYLTHAPGSTWSSPVISSPFQFFSPFPAASPQMDRVESMGSPVPEPWSGSAPTQRQVRPGFVPPPQQPHAGGVAWTNAPNVTPNPSTASTARDPQRRSWSGPSGEEAKSSPAAGSQRPIPDRERKEYHPQPPARRSEWVMWVGNVPSNVSHEELWRFFNSTVPTGAGENGETWHGPSSIFLISRSSCAFVNFSSQADLDKAVPYFNGLSLRPWDARCPRMVCRIRHKDDDLRAGVGAQRGVGMHRTWVDQHKAERKDSTISPRTSTLELPEGDHSNGSSAHKSSASMASTNSSFLAHHFPKRYFILKSLSITDLEESVQSGQWKTQRHNQPILDQAFRTSQEVILIFGANRSGEFFGYAKMSSPSVRNPKVPERQMTTTSPARQASINAARQNSMGLTSPRSHGDAARGPSRRTHPGSTPAPAPIREEEDGTERGEQLRSATDPYRLTPWHPVPSPFRGHSAGDLPEGDHGMGGLHISDPDDEQDLFRSESPELVDDLMRRASTNTLDPNLLRGDRRESRNLLLAAVEHSSSLQIPIVGRKDTAPRRPSEVLNSVPDESESLAPSFRLQWVKTDPLSFSRTRHLRNPWNGDREVKVSRDGTEIEPGVGALLLTEWDKLETNKDTPAS</sequence>
<dbReference type="PROSITE" id="PS50102">
    <property type="entry name" value="RRM"/>
    <property type="match status" value="1"/>
</dbReference>
<dbReference type="PANTHER" id="PTHR12357">
    <property type="entry name" value="YTH YT521-B HOMOLOGY DOMAIN-CONTAINING"/>
    <property type="match status" value="1"/>
</dbReference>
<feature type="compositionally biased region" description="Basic and acidic residues" evidence="2">
    <location>
        <begin position="388"/>
        <end position="397"/>
    </location>
</feature>
<dbReference type="GO" id="GO:0000381">
    <property type="term" value="P:regulation of alternative mRNA splicing, via spliceosome"/>
    <property type="evidence" value="ECO:0007669"/>
    <property type="project" value="TreeGrafter"/>
</dbReference>
<comment type="caution">
    <text evidence="5">The sequence shown here is derived from an EMBL/GenBank/DDBJ whole genome shotgun (WGS) entry which is preliminary data.</text>
</comment>
<dbReference type="GeneID" id="39585570"/>
<keyword evidence="6" id="KW-1185">Reference proteome</keyword>
<evidence type="ECO:0000256" key="2">
    <source>
        <dbReference type="SAM" id="MobiDB-lite"/>
    </source>
</evidence>
<dbReference type="InterPro" id="IPR045168">
    <property type="entry name" value="YTH_prot"/>
</dbReference>
<evidence type="ECO:0000256" key="1">
    <source>
        <dbReference type="PROSITE-ProRule" id="PRU00176"/>
    </source>
</evidence>
<feature type="compositionally biased region" description="Polar residues" evidence="2">
    <location>
        <begin position="644"/>
        <end position="670"/>
    </location>
</feature>
<evidence type="ECO:0000259" key="4">
    <source>
        <dbReference type="PROSITE" id="PS50882"/>
    </source>
</evidence>
<dbReference type="InterPro" id="IPR007275">
    <property type="entry name" value="YTH_domain"/>
</dbReference>
<feature type="domain" description="YTH" evidence="4">
    <location>
        <begin position="742"/>
        <end position="884"/>
    </location>
</feature>
<dbReference type="GO" id="GO:0003729">
    <property type="term" value="F:mRNA binding"/>
    <property type="evidence" value="ECO:0007669"/>
    <property type="project" value="TreeGrafter"/>
</dbReference>
<feature type="region of interest" description="Disordered" evidence="2">
    <location>
        <begin position="1"/>
        <end position="79"/>
    </location>
</feature>
<feature type="region of interest" description="Disordered" evidence="2">
    <location>
        <begin position="300"/>
        <end position="401"/>
    </location>
</feature>
<feature type="domain" description="RRM" evidence="3">
    <location>
        <begin position="407"/>
        <end position="485"/>
    </location>
</feature>
<feature type="domain" description="YTH" evidence="4">
    <location>
        <begin position="570"/>
        <end position="711"/>
    </location>
</feature>
<evidence type="ECO:0000313" key="5">
    <source>
        <dbReference type="EMBL" id="RSH88482.1"/>
    </source>
</evidence>
<dbReference type="CDD" id="cd00590">
    <property type="entry name" value="RRM_SF"/>
    <property type="match status" value="1"/>
</dbReference>
<feature type="region of interest" description="Disordered" evidence="2">
    <location>
        <begin position="518"/>
        <end position="554"/>
    </location>
</feature>
<feature type="compositionally biased region" description="Low complexity" evidence="2">
    <location>
        <begin position="101"/>
        <end position="112"/>
    </location>
</feature>
<organism evidence="5 6">
    <name type="scientific">Apiotrichum porosum</name>
    <dbReference type="NCBI Taxonomy" id="105984"/>
    <lineage>
        <taxon>Eukaryota</taxon>
        <taxon>Fungi</taxon>
        <taxon>Dikarya</taxon>
        <taxon>Basidiomycota</taxon>
        <taxon>Agaricomycotina</taxon>
        <taxon>Tremellomycetes</taxon>
        <taxon>Trichosporonales</taxon>
        <taxon>Trichosporonaceae</taxon>
        <taxon>Apiotrichum</taxon>
    </lineage>
</organism>
<feature type="region of interest" description="Disordered" evidence="2">
    <location>
        <begin position="631"/>
        <end position="718"/>
    </location>
</feature>
<dbReference type="InterPro" id="IPR000504">
    <property type="entry name" value="RRM_dom"/>
</dbReference>
<dbReference type="OrthoDB" id="6103986at2759"/>
<dbReference type="SUPFAM" id="SSF54928">
    <property type="entry name" value="RNA-binding domain, RBD"/>
    <property type="match status" value="1"/>
</dbReference>
<proteinExistence type="predicted"/>
<protein>
    <recommendedName>
        <fullName evidence="7">YTH domain-containing protein</fullName>
    </recommendedName>
</protein>
<keyword evidence="1" id="KW-0694">RNA-binding</keyword>
<name>A0A427YBL9_9TREE</name>
<dbReference type="Gene3D" id="3.10.590.10">
    <property type="entry name" value="ph1033 like domains"/>
    <property type="match status" value="2"/>
</dbReference>
<dbReference type="GO" id="GO:0005654">
    <property type="term" value="C:nucleoplasm"/>
    <property type="evidence" value="ECO:0007669"/>
    <property type="project" value="TreeGrafter"/>
</dbReference>
<feature type="compositionally biased region" description="Low complexity" evidence="2">
    <location>
        <begin position="544"/>
        <end position="554"/>
    </location>
</feature>
<gene>
    <name evidence="5" type="ORF">EHS24_001027</name>
</gene>
<dbReference type="PROSITE" id="PS50882">
    <property type="entry name" value="YTH"/>
    <property type="match status" value="2"/>
</dbReference>
<dbReference type="RefSeq" id="XP_028480690.1">
    <property type="nucleotide sequence ID" value="XM_028616833.1"/>
</dbReference>
<dbReference type="GO" id="GO:1990247">
    <property type="term" value="F:N6-methyladenosine-containing RNA reader activity"/>
    <property type="evidence" value="ECO:0007669"/>
    <property type="project" value="TreeGrafter"/>
</dbReference>
<dbReference type="InterPro" id="IPR012677">
    <property type="entry name" value="Nucleotide-bd_a/b_plait_sf"/>
</dbReference>
<feature type="region of interest" description="Disordered" evidence="2">
    <location>
        <begin position="97"/>
        <end position="136"/>
    </location>
</feature>